<sequence length="480" mass="50773">MRMPLEEALLRARVRRLTRRAGPRARTPRPRRTTDPREVTPKRTAQLLVGAFAAALAVGTVLLLLPAARTGPGAATPLEAFFTAASAICVTGLVVVDTPVYWTPFGQAVILALIQLGGFGVMSFATVLGILLFRRLGLSARITSATETKSPGYGDMRGVLLRILATTVVIEAAVAAALGLRFGLGYGYEPARALWHGVFHAVSAFNNAGFALYSLSITDFAADPWITLPLMVAVVLGGLGFPVLQQLRREWRRPLRWSMNTRLVLMATAVLLGAGTVFLCAVEWSNPATLGPMRTDEKLLAGLFQSVIARTAGFNSIDVAAMHPVSWLGLDLLMLIGGGPAGTAGGLKVTTVAVLGFVAWAEITGQGAVTVLGKRLSRSVQRQATTVVVLALGAVATATTVLMLLHEDLGLDRILFEVVSAFATVGLSTGITAQLSPAAQLVLVALMFLGRLGPITVATALAARTRRTLYELPKERPLIG</sequence>
<evidence type="ECO:0000313" key="11">
    <source>
        <dbReference type="Proteomes" id="UP000321155"/>
    </source>
</evidence>
<keyword evidence="5 9" id="KW-1133">Transmembrane helix</keyword>
<dbReference type="InterPro" id="IPR003445">
    <property type="entry name" value="Cat_transpt"/>
</dbReference>
<evidence type="ECO:0000256" key="6">
    <source>
        <dbReference type="ARBA" id="ARBA00023065"/>
    </source>
</evidence>
<comment type="caution">
    <text evidence="10">The sequence shown here is derived from an EMBL/GenBank/DDBJ whole genome shotgun (WGS) entry which is preliminary data.</text>
</comment>
<feature type="transmembrane region" description="Helical" evidence="9">
    <location>
        <begin position="225"/>
        <end position="244"/>
    </location>
</feature>
<dbReference type="PANTHER" id="PTHR32024:SF1">
    <property type="entry name" value="KTR SYSTEM POTASSIUM UPTAKE PROTEIN B"/>
    <property type="match status" value="1"/>
</dbReference>
<feature type="transmembrane region" description="Helical" evidence="9">
    <location>
        <begin position="384"/>
        <end position="405"/>
    </location>
</feature>
<comment type="subcellular location">
    <subcellularLocation>
        <location evidence="1">Cell membrane</location>
        <topology evidence="1">Multi-pass membrane protein</topology>
    </subcellularLocation>
</comment>
<evidence type="ECO:0000256" key="8">
    <source>
        <dbReference type="SAM" id="MobiDB-lite"/>
    </source>
</evidence>
<protein>
    <submittedName>
        <fullName evidence="10">Potassium transporter Trk</fullName>
    </submittedName>
</protein>
<gene>
    <name evidence="10" type="ORF">KFL01_28460</name>
</gene>
<proteinExistence type="predicted"/>
<evidence type="ECO:0000256" key="4">
    <source>
        <dbReference type="ARBA" id="ARBA00022692"/>
    </source>
</evidence>
<organism evidence="10 11">
    <name type="scientific">Kocuria flava</name>
    <dbReference type="NCBI Taxonomy" id="446860"/>
    <lineage>
        <taxon>Bacteria</taxon>
        <taxon>Bacillati</taxon>
        <taxon>Actinomycetota</taxon>
        <taxon>Actinomycetes</taxon>
        <taxon>Micrococcales</taxon>
        <taxon>Micrococcaceae</taxon>
        <taxon>Kocuria</taxon>
    </lineage>
</organism>
<evidence type="ECO:0000313" key="10">
    <source>
        <dbReference type="EMBL" id="GEO93540.1"/>
    </source>
</evidence>
<accession>A0ABQ0X849</accession>
<keyword evidence="2" id="KW-0813">Transport</keyword>
<feature type="region of interest" description="Disordered" evidence="8">
    <location>
        <begin position="19"/>
        <end position="39"/>
    </location>
</feature>
<evidence type="ECO:0000256" key="5">
    <source>
        <dbReference type="ARBA" id="ARBA00022989"/>
    </source>
</evidence>
<evidence type="ECO:0000256" key="2">
    <source>
        <dbReference type="ARBA" id="ARBA00022448"/>
    </source>
</evidence>
<keyword evidence="6" id="KW-0406">Ion transport</keyword>
<feature type="compositionally biased region" description="Basic residues" evidence="8">
    <location>
        <begin position="19"/>
        <end position="31"/>
    </location>
</feature>
<feature type="transmembrane region" description="Helical" evidence="9">
    <location>
        <begin position="441"/>
        <end position="463"/>
    </location>
</feature>
<dbReference type="PANTHER" id="PTHR32024">
    <property type="entry name" value="TRK SYSTEM POTASSIUM UPTAKE PROTEIN TRKG-RELATED"/>
    <property type="match status" value="1"/>
</dbReference>
<dbReference type="Proteomes" id="UP000321155">
    <property type="component" value="Unassembled WGS sequence"/>
</dbReference>
<dbReference type="EMBL" id="BJZR01000130">
    <property type="protein sequence ID" value="GEO93540.1"/>
    <property type="molecule type" value="Genomic_DNA"/>
</dbReference>
<keyword evidence="11" id="KW-1185">Reference proteome</keyword>
<feature type="transmembrane region" description="Helical" evidence="9">
    <location>
        <begin position="159"/>
        <end position="180"/>
    </location>
</feature>
<keyword evidence="7 9" id="KW-0472">Membrane</keyword>
<evidence type="ECO:0000256" key="1">
    <source>
        <dbReference type="ARBA" id="ARBA00004651"/>
    </source>
</evidence>
<feature type="transmembrane region" description="Helical" evidence="9">
    <location>
        <begin position="47"/>
        <end position="68"/>
    </location>
</feature>
<dbReference type="Pfam" id="PF02386">
    <property type="entry name" value="TrkH"/>
    <property type="match status" value="1"/>
</dbReference>
<keyword evidence="4 9" id="KW-0812">Transmembrane</keyword>
<keyword evidence="3" id="KW-1003">Cell membrane</keyword>
<feature type="transmembrane region" description="Helical" evidence="9">
    <location>
        <begin position="108"/>
        <end position="133"/>
    </location>
</feature>
<evidence type="ECO:0000256" key="3">
    <source>
        <dbReference type="ARBA" id="ARBA00022475"/>
    </source>
</evidence>
<reference evidence="10 11" key="1">
    <citation type="submission" date="2019-07" db="EMBL/GenBank/DDBJ databases">
        <title>Whole genome shotgun sequence of Kocuria flava NBRC 107626.</title>
        <authorList>
            <person name="Hosoyama A."/>
            <person name="Uohara A."/>
            <person name="Ohji S."/>
            <person name="Ichikawa N."/>
        </authorList>
    </citation>
    <scope>NUCLEOTIDE SEQUENCE [LARGE SCALE GENOMIC DNA]</scope>
    <source>
        <strain evidence="10 11">NBRC 107626</strain>
    </source>
</reference>
<feature type="transmembrane region" description="Helical" evidence="9">
    <location>
        <begin position="264"/>
        <end position="284"/>
    </location>
</feature>
<feature type="transmembrane region" description="Helical" evidence="9">
    <location>
        <begin position="80"/>
        <end position="102"/>
    </location>
</feature>
<name>A0ABQ0X849_9MICC</name>
<evidence type="ECO:0000256" key="7">
    <source>
        <dbReference type="ARBA" id="ARBA00023136"/>
    </source>
</evidence>
<evidence type="ECO:0000256" key="9">
    <source>
        <dbReference type="SAM" id="Phobius"/>
    </source>
</evidence>